<keyword evidence="6" id="KW-0963">Cytoplasm</keyword>
<feature type="domain" description="ECSIT C-terminal" evidence="13">
    <location>
        <begin position="288"/>
        <end position="410"/>
    </location>
</feature>
<keyword evidence="7" id="KW-0399">Innate immunity</keyword>
<comment type="subcellular location">
    <subcellularLocation>
        <location evidence="3">Cytoplasm</location>
    </subcellularLocation>
    <subcellularLocation>
        <location evidence="2">Mitochondrion</location>
    </subcellularLocation>
    <subcellularLocation>
        <location evidence="1">Nucleus</location>
    </subcellularLocation>
</comment>
<proteinExistence type="inferred from homology"/>
<organism evidence="14 15">
    <name type="scientific">Ranitomeya imitator</name>
    <name type="common">mimic poison frog</name>
    <dbReference type="NCBI Taxonomy" id="111125"/>
    <lineage>
        <taxon>Eukaryota</taxon>
        <taxon>Metazoa</taxon>
        <taxon>Chordata</taxon>
        <taxon>Craniata</taxon>
        <taxon>Vertebrata</taxon>
        <taxon>Euteleostomi</taxon>
        <taxon>Amphibia</taxon>
        <taxon>Batrachia</taxon>
        <taxon>Anura</taxon>
        <taxon>Neobatrachia</taxon>
        <taxon>Hyloidea</taxon>
        <taxon>Dendrobatidae</taxon>
        <taxon>Dendrobatinae</taxon>
        <taxon>Ranitomeya</taxon>
    </lineage>
</organism>
<dbReference type="Pfam" id="PF14784">
    <property type="entry name" value="ECSIT_C"/>
    <property type="match status" value="1"/>
</dbReference>
<feature type="region of interest" description="Disordered" evidence="12">
    <location>
        <begin position="414"/>
        <end position="451"/>
    </location>
</feature>
<evidence type="ECO:0000256" key="4">
    <source>
        <dbReference type="ARBA" id="ARBA00007674"/>
    </source>
</evidence>
<keyword evidence="10" id="KW-0496">Mitochondrion</keyword>
<evidence type="ECO:0000256" key="2">
    <source>
        <dbReference type="ARBA" id="ARBA00004173"/>
    </source>
</evidence>
<keyword evidence="15" id="KW-1185">Reference proteome</keyword>
<name>A0ABN9LAR9_9NEOB</name>
<evidence type="ECO:0000256" key="8">
    <source>
        <dbReference type="ARBA" id="ARBA00022859"/>
    </source>
</evidence>
<evidence type="ECO:0000256" key="12">
    <source>
        <dbReference type="SAM" id="MobiDB-lite"/>
    </source>
</evidence>
<evidence type="ECO:0000256" key="11">
    <source>
        <dbReference type="ARBA" id="ARBA00023242"/>
    </source>
</evidence>
<dbReference type="PANTHER" id="PTHR13113">
    <property type="entry name" value="ECSIT EVOLUTIONARILY CONSERVED SIGNALING INTERMEDIATE IN TOLL PATHWAYS"/>
    <property type="match status" value="1"/>
</dbReference>
<evidence type="ECO:0000256" key="5">
    <source>
        <dbReference type="ARBA" id="ARBA00019998"/>
    </source>
</evidence>
<dbReference type="Proteomes" id="UP001176940">
    <property type="component" value="Unassembled WGS sequence"/>
</dbReference>
<dbReference type="InterPro" id="IPR029342">
    <property type="entry name" value="ECIST_C"/>
</dbReference>
<feature type="compositionally biased region" description="Basic and acidic residues" evidence="12">
    <location>
        <begin position="424"/>
        <end position="433"/>
    </location>
</feature>
<dbReference type="InterPro" id="IPR046448">
    <property type="entry name" value="ECSIT_N"/>
</dbReference>
<dbReference type="Pfam" id="PF06239">
    <property type="entry name" value="ECSIT_N"/>
    <property type="match status" value="1"/>
</dbReference>
<evidence type="ECO:0000256" key="10">
    <source>
        <dbReference type="ARBA" id="ARBA00023128"/>
    </source>
</evidence>
<evidence type="ECO:0000256" key="6">
    <source>
        <dbReference type="ARBA" id="ARBA00022490"/>
    </source>
</evidence>
<comment type="similarity">
    <text evidence="4">Belongs to the ECSIT family.</text>
</comment>
<comment type="caution">
    <text evidence="14">The sequence shown here is derived from an EMBL/GenBank/DDBJ whole genome shotgun (WGS) entry which is preliminary data.</text>
</comment>
<dbReference type="InterPro" id="IPR010418">
    <property type="entry name" value="ECSIT"/>
</dbReference>
<evidence type="ECO:0000313" key="14">
    <source>
        <dbReference type="EMBL" id="CAJ0937632.1"/>
    </source>
</evidence>
<dbReference type="PANTHER" id="PTHR13113:SF1">
    <property type="entry name" value="EVOLUTIONARILY CONSERVED SIGNALING INTERMEDIATE IN TOLL PATHWAY, MITOCHONDRIAL"/>
    <property type="match status" value="1"/>
</dbReference>
<dbReference type="EMBL" id="CAUEEQ010013633">
    <property type="protein sequence ID" value="CAJ0937632.1"/>
    <property type="molecule type" value="Genomic_DNA"/>
</dbReference>
<evidence type="ECO:0000259" key="13">
    <source>
        <dbReference type="SMART" id="SM01284"/>
    </source>
</evidence>
<evidence type="ECO:0000313" key="15">
    <source>
        <dbReference type="Proteomes" id="UP001176940"/>
    </source>
</evidence>
<evidence type="ECO:0000256" key="7">
    <source>
        <dbReference type="ARBA" id="ARBA00022588"/>
    </source>
</evidence>
<sequence>MRAESWASSDEKNDDVVLLQDGGAHRSKLTLRFLSRRSRMRSLRLLFAAHKLCAGVRPMPAAAPHGAKLLRAAHTSSSPGPPVTGPPSKTVAPFEDVFAKEQRDKTSFVEVLDLFCGRDVRRRGHVEMIEAALRWMPQFGVEKDIEVYNKLLDVFPKEVFVPQNFIQTMFLHYPRQQECAIRVLDQMEFYGITPNKHTYFLLVQTFGKFSHPVKKYQRMLYWFPRFKHANPYPVPVHLEADPVALSKVCLMRIAADRDAQVTVYQLPSSEVCEDGTVQEHEHLVGIQSPDQMSLLARHDHSFPVIVEGPFPLWLKTTCVQYYVLRAEPGAIKQEEVDPERCLYYPLQLDLDLERDLGDDLSFDVDEVEEGAVYAMCMAGSGDERALGKWIHCLQETNPILAELPVLFRLTSGPQEVSLPSQEEAASRKTEETRASAGEEEEETRQHRRMEQ</sequence>
<accession>A0ABN9LAR9</accession>
<dbReference type="SMART" id="SM01284">
    <property type="entry name" value="ECSIT_Cterm"/>
    <property type="match status" value="1"/>
</dbReference>
<dbReference type="Gene3D" id="1.25.40.10">
    <property type="entry name" value="Tetratricopeptide repeat domain"/>
    <property type="match status" value="1"/>
</dbReference>
<keyword evidence="8" id="KW-0391">Immunity</keyword>
<protein>
    <recommendedName>
        <fullName evidence="5">Evolutionarily conserved signaling intermediate in Toll pathway, mitochondrial</fullName>
    </recommendedName>
</protein>
<gene>
    <name evidence="14" type="ORF">RIMI_LOCUS7259114</name>
</gene>
<evidence type="ECO:0000256" key="1">
    <source>
        <dbReference type="ARBA" id="ARBA00004123"/>
    </source>
</evidence>
<evidence type="ECO:0000256" key="9">
    <source>
        <dbReference type="ARBA" id="ARBA00022946"/>
    </source>
</evidence>
<keyword evidence="11" id="KW-0539">Nucleus</keyword>
<dbReference type="InterPro" id="IPR011990">
    <property type="entry name" value="TPR-like_helical_dom_sf"/>
</dbReference>
<reference evidence="14" key="1">
    <citation type="submission" date="2023-07" db="EMBL/GenBank/DDBJ databases">
        <authorList>
            <person name="Stuckert A."/>
        </authorList>
    </citation>
    <scope>NUCLEOTIDE SEQUENCE</scope>
</reference>
<evidence type="ECO:0000256" key="3">
    <source>
        <dbReference type="ARBA" id="ARBA00004496"/>
    </source>
</evidence>
<keyword evidence="9" id="KW-0809">Transit peptide</keyword>